<organism evidence="1 2">
    <name type="scientific">Cetraspora pellucida</name>
    <dbReference type="NCBI Taxonomy" id="1433469"/>
    <lineage>
        <taxon>Eukaryota</taxon>
        <taxon>Fungi</taxon>
        <taxon>Fungi incertae sedis</taxon>
        <taxon>Mucoromycota</taxon>
        <taxon>Glomeromycotina</taxon>
        <taxon>Glomeromycetes</taxon>
        <taxon>Diversisporales</taxon>
        <taxon>Gigasporaceae</taxon>
        <taxon>Cetraspora</taxon>
    </lineage>
</organism>
<dbReference type="EMBL" id="CAJVPW010002840">
    <property type="protein sequence ID" value="CAG8514167.1"/>
    <property type="molecule type" value="Genomic_DNA"/>
</dbReference>
<reference evidence="1" key="1">
    <citation type="submission" date="2021-06" db="EMBL/GenBank/DDBJ databases">
        <authorList>
            <person name="Kallberg Y."/>
            <person name="Tangrot J."/>
            <person name="Rosling A."/>
        </authorList>
    </citation>
    <scope>NUCLEOTIDE SEQUENCE</scope>
    <source>
        <strain evidence="1">28 12/20/2015</strain>
    </source>
</reference>
<name>A0ACA9L7D3_9GLOM</name>
<comment type="caution">
    <text evidence="1">The sequence shown here is derived from an EMBL/GenBank/DDBJ whole genome shotgun (WGS) entry which is preliminary data.</text>
</comment>
<evidence type="ECO:0000313" key="2">
    <source>
        <dbReference type="Proteomes" id="UP000789366"/>
    </source>
</evidence>
<protein>
    <submittedName>
        <fullName evidence="1">5632_t:CDS:1</fullName>
    </submittedName>
</protein>
<feature type="non-terminal residue" evidence="1">
    <location>
        <position position="1"/>
    </location>
</feature>
<proteinExistence type="predicted"/>
<evidence type="ECO:0000313" key="1">
    <source>
        <dbReference type="EMBL" id="CAG8514167.1"/>
    </source>
</evidence>
<keyword evidence="2" id="KW-1185">Reference proteome</keyword>
<gene>
    <name evidence="1" type="ORF">SPELUC_LOCUS3616</name>
</gene>
<sequence length="2636" mass="301998">TSLIGFLAKVVEVEFQPLNLHAGVTENAILKFMSHAQDKAENGEIWLFFDEINTCNYIGLLADLIAHRTLLGKQIHSNIRIFAACNPYRIRTTSQSVVGLKTNKRYEEQSNLVYQVKPLPDQILDYVWDYGVLQPEEEYRYIEIMVDNALKDFDSERLVFAELLFESQAFIRGVEEPYSVSLRDVKRAITLVKFFAESLRNRPPVRKNAPKYPPIGDISMSTRCYILALGLCYQSRLYEQSLRKQYRIAMGKIFIRKKISIDEKAFNKVIRQEQDDYINRMTCPPNTAKNEALLENVLVMIVCILTKIPVFIIGAPGSSKSLAIRLVSQNLRGSDSNDEYFRKLPQVYLIPHQGSSSSTSDGILKVFQKAQNYQETSSKEFPVISVVLLDEVGLAETSPFNPLKVLHSLLEPCYPSEGPTVSVIGISNWRLDNSKSSRALLVQRPKFDLNDLVDTAVRLLSSKTNGQISKASLQPLAHAYSGYEQNGQSFPNFHGLRDYYALVKSLSLGDMTPENIQMALVRNFGGTDKNAILCEKYFGEVLRTFNNSRSWIYNPIPVEKLINANLDDEGARHLMVIGKSDSIVNLLTYQLRKRNLDPVVILGSQFPDDQDDYSYSVLSRIMMCVEAGRPLILTDLEIIYGSLYDLWNQNYIVVGSAEDPKYYTRVALGAYANPMLYVAKTFRCILVLDEKKLRHADPPLLNRFEKQKMTINDTLSKHEVELVQQLSNWAKQMVTVFGKNKFDPNAKFSQKDLFIGFDPDETLQSLVIDIKKSNPHSNDDEILEKCKENLIAIASSDGIIRAEKSTLDPEEIAYWKNVYFKKQHHDNLAAQIQALLDNTDEFQVIINTFSNINTDVKTCLKGIIDCQVDKLSTFKTESQLQNRVKNFWLESTDQLLVLQCDVTTVNAGCIKLAKFIIEQFRNEFFTKRKQKPDIKTQKKHACIILHIHREQETLLASFNFMCGWNQVTIETLLPQEKPLSILLNGSLCDIINTTYPFEDILEQELLWCLLCMKYPSNIRSVEHIKWLNSEVYNHPNLLKCLKAQTQEWLQNHSPANWQYIVASDKKLLYPYASISVALQAHIRRSVRKPIARILCALERLSVTRTFFSIDKLVRSENDNRLLEFWMKMFNDKQIIDFKELPEPSPDSYIMPPGVYDLRFPFSYYFMKQIDGFKALYLEEMTLLHEDPINIDSKTGELRKSVAEEHIKEFTNKVLNMVPLLKISPIDWASILYFKDFVTVIAYNEPGDKDPALLELIFEHRLGKDKILNPILLHTCWWKHGDSIISELRLAQMCPTLVKQIQNESHVIFEQFLVEGASRMMLQKICNEAHSEIIHYGEIINWQHDVTQILSLSKKISGSSSSKYFQLLQISNDLLSTRSITRSVITQIINLGQNNNFEEFLSWKFIDTILDILNKLEKSEKILNSRRAFILRCLDIIPPESSVRLDLYRGLFSQIPFPLMGAIISKIFKTEEENNNVFFRLIHEPTEILTISQRLGVINNSLKITDLNSEIAALCCDIIQLEFFWECKLNQLAPYFRKATSALYSSEVQPLQRIASIAFLKEFVRKLWDSMIPEGIDQAIKLPIVGFNPFSGPALLEDINSPMSLTHPLIHSLKIYFLRDLRQRGYAIDDVKKFGETQVETLPWFNSFSWDNDDESRLPFNPYWSVPDYTEAEKAFSNLYNFNNKAPLGKFLDRIRLNDSVDVRIAIIGIIVSKLHAFRASRKFVDVEDQAADYIIKAITEISDLPEVYKQTVTRILTNKYPLFQLSPQTSSSELIMKSVIIHIIGAHASLSSDSSPLAAYLHKLQECQNQFILSCPSDVESVVFNAIAFGGVSRYVCKCGFKYVISNCGGAVIQSKCPECKNTIGGTSYNVAAGNRRLDATPISSVASNDQAGYISESINNTLQYCVRSMLPASYRILHLFVHAIISASAPSAIATAFIRKNNNDVNDVEKYCMKHIKNDWNILKQILDVSDENLALLIHLILTEMVSNPPTQDNKILNTAVSRNGWEKMFSQTYVFPKIRSVTEATTNFRAQLDQAIQNAQVTSNILEGEINQTLPMDEGYCREYLPRIFRSIAKTSFESFRAYYNRDIKYHTQAFPFLDIYFKHYEKLPYIKNLYPIVKFVQILASRLEYRLTRKEASRLTFKDFIEDQSINGQLQETYESLSLAFNDFSNAWNETIDHVTRYQCHPLSDKKPYIDIHSNITFGLMEGRDTGIYLCAILEYLITLQNNFLQEVMTIPGGSCPSLNFLRELSWVAYENVSSSSINPTPTLAIETPSPYYIQSKKLDTLKEINFINYTWDKNILQYSQHNLGIGRGRDIIYDLQKIEMELAYQLVAEKVHIAGGAEQQLYLEPFTYHMELFQGSMRILGEIKVIIPQEPIPSDKLSLIIGTSNNPFAPYVYQQPSLSNYFIDNASELFSFLEILICFIKRTSIGDGNLLIKDFVNQWMKLSTLAESTGFNSLLGIDLQLKHVIALYELVEEQIANMAIKYIHEKFRVPLRPSMENEIMNAIDFDQKSTQQQRLPAEAFTIALKRFMQRFLSVENNKNNHPLYTYFTDMTLSLWPSDIDEELVEEMFPTSLLVEHTYEAYKFTMSRIEVSMKKQLSSSLNRSNTINSGLVQSTASVSNRNLGSSGTI</sequence>
<accession>A0ACA9L7D3</accession>
<dbReference type="Proteomes" id="UP000789366">
    <property type="component" value="Unassembled WGS sequence"/>
</dbReference>